<evidence type="ECO:0000313" key="3">
    <source>
        <dbReference type="Proteomes" id="UP000749646"/>
    </source>
</evidence>
<reference evidence="2" key="1">
    <citation type="journal article" date="2020" name="Fungal Divers.">
        <title>Resolving the Mortierellaceae phylogeny through synthesis of multi-gene phylogenetics and phylogenomics.</title>
        <authorList>
            <person name="Vandepol N."/>
            <person name="Liber J."/>
            <person name="Desiro A."/>
            <person name="Na H."/>
            <person name="Kennedy M."/>
            <person name="Barry K."/>
            <person name="Grigoriev I.V."/>
            <person name="Miller A.N."/>
            <person name="O'Donnell K."/>
            <person name="Stajich J.E."/>
            <person name="Bonito G."/>
        </authorList>
    </citation>
    <scope>NUCLEOTIDE SEQUENCE</scope>
    <source>
        <strain evidence="2">MES-2147</strain>
    </source>
</reference>
<feature type="compositionally biased region" description="Basic and acidic residues" evidence="1">
    <location>
        <begin position="186"/>
        <end position="195"/>
    </location>
</feature>
<gene>
    <name evidence="2" type="ORF">BGZ65_000694</name>
</gene>
<keyword evidence="3" id="KW-1185">Reference proteome</keyword>
<dbReference type="InterPro" id="IPR036412">
    <property type="entry name" value="HAD-like_sf"/>
</dbReference>
<accession>A0A9P6J4K5</accession>
<organism evidence="2 3">
    <name type="scientific">Modicella reniformis</name>
    <dbReference type="NCBI Taxonomy" id="1440133"/>
    <lineage>
        <taxon>Eukaryota</taxon>
        <taxon>Fungi</taxon>
        <taxon>Fungi incertae sedis</taxon>
        <taxon>Mucoromycota</taxon>
        <taxon>Mortierellomycotina</taxon>
        <taxon>Mortierellomycetes</taxon>
        <taxon>Mortierellales</taxon>
        <taxon>Mortierellaceae</taxon>
        <taxon>Modicella</taxon>
    </lineage>
</organism>
<feature type="region of interest" description="Disordered" evidence="1">
    <location>
        <begin position="181"/>
        <end position="204"/>
    </location>
</feature>
<dbReference type="GO" id="GO:0005737">
    <property type="term" value="C:cytoplasm"/>
    <property type="evidence" value="ECO:0007669"/>
    <property type="project" value="TreeGrafter"/>
</dbReference>
<dbReference type="NCBIfam" id="TIGR01662">
    <property type="entry name" value="HAD-SF-IIIA"/>
    <property type="match status" value="1"/>
</dbReference>
<dbReference type="PANTHER" id="PTHR19288:SF25">
    <property type="entry name" value="PHOSPHATIDYLGLYCEROPHOSPHATASE GEP4, MITOCHONDRIAL"/>
    <property type="match status" value="1"/>
</dbReference>
<evidence type="ECO:0000313" key="2">
    <source>
        <dbReference type="EMBL" id="KAF9959240.1"/>
    </source>
</evidence>
<dbReference type="EMBL" id="JAAAHW010006518">
    <property type="protein sequence ID" value="KAF9959240.1"/>
    <property type="molecule type" value="Genomic_DNA"/>
</dbReference>
<evidence type="ECO:0000256" key="1">
    <source>
        <dbReference type="SAM" id="MobiDB-lite"/>
    </source>
</evidence>
<proteinExistence type="predicted"/>
<dbReference type="InterPro" id="IPR023214">
    <property type="entry name" value="HAD_sf"/>
</dbReference>
<dbReference type="InterPro" id="IPR027706">
    <property type="entry name" value="PGP_Pase"/>
</dbReference>
<name>A0A9P6J4K5_9FUNG</name>
<dbReference type="OrthoDB" id="198652at2759"/>
<dbReference type="Gene3D" id="3.40.50.1000">
    <property type="entry name" value="HAD superfamily/HAD-like"/>
    <property type="match status" value="1"/>
</dbReference>
<dbReference type="Proteomes" id="UP000749646">
    <property type="component" value="Unassembled WGS sequence"/>
</dbReference>
<sequence>MHTPDIRDINFEQLHKSGILAIGFDKDNCLTRPYASDLNPPFKDAWRRCRDVYKNQVVIVSNSAGTPDDKDGQQALAIEASLKVHVLRHQQKKPSGGEELLKHFNGIDAERIAFIGDRALTDVVFGNNHGMLTILTRDVVTEDGDNPMAIRIRKMEYRALAFLDWLNIEQHPHPIMIDPHTVQTQEEAKGPESEKSSSASRSKS</sequence>
<comment type="caution">
    <text evidence="2">The sequence shown here is derived from an EMBL/GenBank/DDBJ whole genome shotgun (WGS) entry which is preliminary data.</text>
</comment>
<dbReference type="InterPro" id="IPR006549">
    <property type="entry name" value="HAD-SF_hydro_IIIA"/>
</dbReference>
<dbReference type="GO" id="GO:0008962">
    <property type="term" value="F:phosphatidylglycerophosphatase activity"/>
    <property type="evidence" value="ECO:0007669"/>
    <property type="project" value="InterPro"/>
</dbReference>
<dbReference type="Pfam" id="PF09419">
    <property type="entry name" value="PGP_phosphatase"/>
    <property type="match status" value="1"/>
</dbReference>
<dbReference type="InterPro" id="IPR010021">
    <property type="entry name" value="PGPP1/Gep4"/>
</dbReference>
<dbReference type="PANTHER" id="PTHR19288">
    <property type="entry name" value="4-NITROPHENYLPHOSPHATASE-RELATED"/>
    <property type="match status" value="1"/>
</dbReference>
<dbReference type="SUPFAM" id="SSF56784">
    <property type="entry name" value="HAD-like"/>
    <property type="match status" value="1"/>
</dbReference>
<dbReference type="AlphaFoldDB" id="A0A9P6J4K5"/>
<protein>
    <submittedName>
        <fullName evidence="2">Uncharacterized protein</fullName>
    </submittedName>
</protein>
<dbReference type="NCBIfam" id="TIGR01668">
    <property type="entry name" value="YqeG_hyp_ppase"/>
    <property type="match status" value="1"/>
</dbReference>